<dbReference type="Proteomes" id="UP000823405">
    <property type="component" value="Unassembled WGS sequence"/>
</dbReference>
<reference evidence="1" key="1">
    <citation type="journal article" date="2020" name="Fungal Divers.">
        <title>Resolving the Mortierellaceae phylogeny through synthesis of multi-gene phylogenetics and phylogenomics.</title>
        <authorList>
            <person name="Vandepol N."/>
            <person name="Liber J."/>
            <person name="Desiro A."/>
            <person name="Na H."/>
            <person name="Kennedy M."/>
            <person name="Barry K."/>
            <person name="Grigoriev I.V."/>
            <person name="Miller A.N."/>
            <person name="O'Donnell K."/>
            <person name="Stajich J.E."/>
            <person name="Bonito G."/>
        </authorList>
    </citation>
    <scope>NUCLEOTIDE SEQUENCE</scope>
    <source>
        <strain evidence="1">NVP60</strain>
    </source>
</reference>
<dbReference type="EMBL" id="JAAAIN010005338">
    <property type="protein sequence ID" value="KAG0275020.1"/>
    <property type="molecule type" value="Genomic_DNA"/>
</dbReference>
<name>A0A9P6QKM8_9FUNG</name>
<keyword evidence="2" id="KW-1185">Reference proteome</keyword>
<dbReference type="SUPFAM" id="SSF53756">
    <property type="entry name" value="UDP-Glycosyltransferase/glycogen phosphorylase"/>
    <property type="match status" value="1"/>
</dbReference>
<comment type="caution">
    <text evidence="1">The sequence shown here is derived from an EMBL/GenBank/DDBJ whole genome shotgun (WGS) entry which is preliminary data.</text>
</comment>
<proteinExistence type="predicted"/>
<sequence>MAMTINALAERQDQSKEYTILWWTLWFGETREEGRVIDACGLPYTCKFTLDRTRYNETKVIIVHGPSFRASDVPNLDDVKSGKKALLLNT</sequence>
<accession>A0A9P6QKM8</accession>
<protein>
    <submittedName>
        <fullName evidence="1">Uncharacterized protein</fullName>
    </submittedName>
</protein>
<organism evidence="1 2">
    <name type="scientific">Linnemannia gamsii</name>
    <dbReference type="NCBI Taxonomy" id="64522"/>
    <lineage>
        <taxon>Eukaryota</taxon>
        <taxon>Fungi</taxon>
        <taxon>Fungi incertae sedis</taxon>
        <taxon>Mucoromycota</taxon>
        <taxon>Mortierellomycotina</taxon>
        <taxon>Mortierellomycetes</taxon>
        <taxon>Mortierellales</taxon>
        <taxon>Mortierellaceae</taxon>
        <taxon>Linnemannia</taxon>
    </lineage>
</organism>
<dbReference type="AlphaFoldDB" id="A0A9P6QKM8"/>
<evidence type="ECO:0000313" key="1">
    <source>
        <dbReference type="EMBL" id="KAG0275020.1"/>
    </source>
</evidence>
<dbReference type="OrthoDB" id="427096at2759"/>
<gene>
    <name evidence="1" type="ORF">BGZ97_010397</name>
</gene>
<feature type="non-terminal residue" evidence="1">
    <location>
        <position position="90"/>
    </location>
</feature>
<evidence type="ECO:0000313" key="2">
    <source>
        <dbReference type="Proteomes" id="UP000823405"/>
    </source>
</evidence>